<dbReference type="Proteomes" id="UP000620124">
    <property type="component" value="Unassembled WGS sequence"/>
</dbReference>
<dbReference type="EMBL" id="JACAZI010000001">
    <property type="protein sequence ID" value="KAF7372214.1"/>
    <property type="molecule type" value="Genomic_DNA"/>
</dbReference>
<evidence type="ECO:0008006" key="4">
    <source>
        <dbReference type="Google" id="ProtNLM"/>
    </source>
</evidence>
<evidence type="ECO:0000256" key="1">
    <source>
        <dbReference type="SAM" id="SignalP"/>
    </source>
</evidence>
<dbReference type="AlphaFoldDB" id="A0A8H6Z7V3"/>
<name>A0A8H6Z7V3_9AGAR</name>
<proteinExistence type="predicted"/>
<organism evidence="2 3">
    <name type="scientific">Mycena venus</name>
    <dbReference type="NCBI Taxonomy" id="2733690"/>
    <lineage>
        <taxon>Eukaryota</taxon>
        <taxon>Fungi</taxon>
        <taxon>Dikarya</taxon>
        <taxon>Basidiomycota</taxon>
        <taxon>Agaricomycotina</taxon>
        <taxon>Agaricomycetes</taxon>
        <taxon>Agaricomycetidae</taxon>
        <taxon>Agaricales</taxon>
        <taxon>Marasmiineae</taxon>
        <taxon>Mycenaceae</taxon>
        <taxon>Mycena</taxon>
    </lineage>
</organism>
<keyword evidence="1" id="KW-0732">Signal</keyword>
<comment type="caution">
    <text evidence="2">The sequence shown here is derived from an EMBL/GenBank/DDBJ whole genome shotgun (WGS) entry which is preliminary data.</text>
</comment>
<reference evidence="2" key="1">
    <citation type="submission" date="2020-05" db="EMBL/GenBank/DDBJ databases">
        <title>Mycena genomes resolve the evolution of fungal bioluminescence.</title>
        <authorList>
            <person name="Tsai I.J."/>
        </authorList>
    </citation>
    <scope>NUCLEOTIDE SEQUENCE</scope>
    <source>
        <strain evidence="2">CCC161011</strain>
    </source>
</reference>
<keyword evidence="3" id="KW-1185">Reference proteome</keyword>
<accession>A0A8H6Z7V3</accession>
<sequence length="72" mass="8373">MQIFLWLLHSFTVWLFKWFLALKPSELCPWLSSNQVSENRHLPSGQVLGNYCWWSTITVGLGNLSNSTFGRQ</sequence>
<protein>
    <recommendedName>
        <fullName evidence="4">ATP synthase F0 subunit 8</fullName>
    </recommendedName>
</protein>
<evidence type="ECO:0000313" key="3">
    <source>
        <dbReference type="Proteomes" id="UP000620124"/>
    </source>
</evidence>
<feature type="chain" id="PRO_5034971269" description="ATP synthase F0 subunit 8" evidence="1">
    <location>
        <begin position="22"/>
        <end position="72"/>
    </location>
</feature>
<gene>
    <name evidence="2" type="ORF">MVEN_00080800</name>
</gene>
<evidence type="ECO:0000313" key="2">
    <source>
        <dbReference type="EMBL" id="KAF7372214.1"/>
    </source>
</evidence>
<feature type="signal peptide" evidence="1">
    <location>
        <begin position="1"/>
        <end position="21"/>
    </location>
</feature>